<evidence type="ECO:0000313" key="2">
    <source>
        <dbReference type="EMBL" id="SFC36402.1"/>
    </source>
</evidence>
<sequence>MNPARIVLSRRAGFDLQGVSQALNGLPAQSVARPGPWGNPFTIDDVAAELGIERDAAQAEAVVRHGRWLRGELSGPRPAPDQAKIRAELGGKNLACWCRAGSPCHVDNLLQLANE</sequence>
<gene>
    <name evidence="2" type="ORF">SAMN04488059_104122</name>
</gene>
<dbReference type="OrthoDB" id="3483205at2"/>
<evidence type="ECO:0000313" key="3">
    <source>
        <dbReference type="Proteomes" id="UP000182258"/>
    </source>
</evidence>
<dbReference type="Pfam" id="PF14216">
    <property type="entry name" value="DUF4326"/>
    <property type="match status" value="1"/>
</dbReference>
<feature type="domain" description="DUF4326" evidence="1">
    <location>
        <begin position="30"/>
        <end position="110"/>
    </location>
</feature>
<dbReference type="STRING" id="728005.SAMN04488059_104122"/>
<dbReference type="Proteomes" id="UP000182258">
    <property type="component" value="Unassembled WGS sequence"/>
</dbReference>
<dbReference type="InterPro" id="IPR025475">
    <property type="entry name" value="DUF4326"/>
</dbReference>
<proteinExistence type="predicted"/>
<evidence type="ECO:0000259" key="1">
    <source>
        <dbReference type="Pfam" id="PF14216"/>
    </source>
</evidence>
<organism evidence="2 3">
    <name type="scientific">Devosia psychrophila</name>
    <dbReference type="NCBI Taxonomy" id="728005"/>
    <lineage>
        <taxon>Bacteria</taxon>
        <taxon>Pseudomonadati</taxon>
        <taxon>Pseudomonadota</taxon>
        <taxon>Alphaproteobacteria</taxon>
        <taxon>Hyphomicrobiales</taxon>
        <taxon>Devosiaceae</taxon>
        <taxon>Devosia</taxon>
    </lineage>
</organism>
<name>A0A1I1IL44_9HYPH</name>
<dbReference type="EMBL" id="FOMB01000004">
    <property type="protein sequence ID" value="SFC36402.1"/>
    <property type="molecule type" value="Genomic_DNA"/>
</dbReference>
<protein>
    <recommendedName>
        <fullName evidence="1">DUF4326 domain-containing protein</fullName>
    </recommendedName>
</protein>
<reference evidence="2 3" key="1">
    <citation type="submission" date="2016-10" db="EMBL/GenBank/DDBJ databases">
        <authorList>
            <person name="de Groot N.N."/>
        </authorList>
    </citation>
    <scope>NUCLEOTIDE SEQUENCE [LARGE SCALE GENOMIC DNA]</scope>
    <source>
        <strain evidence="2 3">CGMCC 1.10210</strain>
    </source>
</reference>
<accession>A0A1I1IL44</accession>
<dbReference type="AlphaFoldDB" id="A0A1I1IL44"/>
<dbReference type="RefSeq" id="WP_052952867.1">
    <property type="nucleotide sequence ID" value="NZ_FOMB01000004.1"/>
</dbReference>